<organism evidence="2 3">
    <name type="scientific">Alcanivorax sediminis</name>
    <dbReference type="NCBI Taxonomy" id="2663008"/>
    <lineage>
        <taxon>Bacteria</taxon>
        <taxon>Pseudomonadati</taxon>
        <taxon>Pseudomonadota</taxon>
        <taxon>Gammaproteobacteria</taxon>
        <taxon>Oceanospirillales</taxon>
        <taxon>Alcanivoracaceae</taxon>
        <taxon>Alcanivorax</taxon>
    </lineage>
</organism>
<comment type="caution">
    <text evidence="2">The sequence shown here is derived from an EMBL/GenBank/DDBJ whole genome shotgun (WGS) entry which is preliminary data.</text>
</comment>
<dbReference type="Proteomes" id="UP000469421">
    <property type="component" value="Unassembled WGS sequence"/>
</dbReference>
<sequence length="64" mass="6830">MTTKLWAAATLMLVTTASAWADSAEEVAISQAAFAEPMELRQDADAEMLNDGKDITPGMGDLKQ</sequence>
<name>A0A6N7LVI7_9GAMM</name>
<accession>A0A6N7LVI7</accession>
<dbReference type="RefSeq" id="WP_153499040.1">
    <property type="nucleotide sequence ID" value="NZ_WIRE01000001.1"/>
</dbReference>
<evidence type="ECO:0000256" key="1">
    <source>
        <dbReference type="SAM" id="SignalP"/>
    </source>
</evidence>
<evidence type="ECO:0000313" key="2">
    <source>
        <dbReference type="EMBL" id="MQX52321.1"/>
    </source>
</evidence>
<protein>
    <submittedName>
        <fullName evidence="2">Uncharacterized protein</fullName>
    </submittedName>
</protein>
<evidence type="ECO:0000313" key="3">
    <source>
        <dbReference type="Proteomes" id="UP000469421"/>
    </source>
</evidence>
<feature type="chain" id="PRO_5026756228" evidence="1">
    <location>
        <begin position="22"/>
        <end position="64"/>
    </location>
</feature>
<feature type="signal peptide" evidence="1">
    <location>
        <begin position="1"/>
        <end position="21"/>
    </location>
</feature>
<dbReference type="EMBL" id="WIRE01000001">
    <property type="protein sequence ID" value="MQX52321.1"/>
    <property type="molecule type" value="Genomic_DNA"/>
</dbReference>
<proteinExistence type="predicted"/>
<gene>
    <name evidence="2" type="ORF">GFN93_03610</name>
</gene>
<keyword evidence="1" id="KW-0732">Signal</keyword>
<keyword evidence="3" id="KW-1185">Reference proteome</keyword>
<dbReference type="AlphaFoldDB" id="A0A6N7LVI7"/>
<reference evidence="2 3" key="1">
    <citation type="submission" date="2019-10" db="EMBL/GenBank/DDBJ databases">
        <title>Alcanivorax sp.PA15-N-34 draft genome sequence.</title>
        <authorList>
            <person name="Liao X."/>
            <person name="Shao Z."/>
        </authorList>
    </citation>
    <scope>NUCLEOTIDE SEQUENCE [LARGE SCALE GENOMIC DNA]</scope>
    <source>
        <strain evidence="2 3">PA15-N-34</strain>
    </source>
</reference>